<dbReference type="PRINTS" id="PR00080">
    <property type="entry name" value="SDRFAMILY"/>
</dbReference>
<reference evidence="2" key="1">
    <citation type="submission" date="2022-01" db="EMBL/GenBank/DDBJ databases">
        <authorList>
            <person name="Jo J.-H."/>
            <person name="Im W.-T."/>
        </authorList>
    </citation>
    <scope>NUCLEOTIDE SEQUENCE</scope>
    <source>
        <strain evidence="2">I2-34</strain>
    </source>
</reference>
<dbReference type="Pfam" id="PF13561">
    <property type="entry name" value="adh_short_C2"/>
    <property type="match status" value="1"/>
</dbReference>
<evidence type="ECO:0000313" key="2">
    <source>
        <dbReference type="EMBL" id="MCG2624822.1"/>
    </source>
</evidence>
<dbReference type="CDD" id="cd05233">
    <property type="entry name" value="SDR_c"/>
    <property type="match status" value="1"/>
</dbReference>
<keyword evidence="3" id="KW-1185">Reference proteome</keyword>
<dbReference type="Gene3D" id="3.40.50.720">
    <property type="entry name" value="NAD(P)-binding Rossmann-like Domain"/>
    <property type="match status" value="1"/>
</dbReference>
<dbReference type="InterPro" id="IPR020904">
    <property type="entry name" value="Sc_DH/Rdtase_CS"/>
</dbReference>
<dbReference type="PROSITE" id="PS00061">
    <property type="entry name" value="ADH_SHORT"/>
    <property type="match status" value="1"/>
</dbReference>
<gene>
    <name evidence="2" type="ORF">LVY72_23310</name>
</gene>
<protein>
    <submittedName>
        <fullName evidence="2">SDR family oxidoreductase</fullName>
    </submittedName>
</protein>
<dbReference type="RefSeq" id="WP_237827249.1">
    <property type="nucleotide sequence ID" value="NZ_JAKLTQ010000032.1"/>
</dbReference>
<name>A0ABS9LDP6_9MICC</name>
<sequence>MSEPAPVLAITGAASGIGAATVQLALESGYRVAALDKKTPNFTFQENLLQLACDVTDTASLEQALDCIEERWPAGLEALVHCAGIYRTSAAETLDLALWQEVHDINVTGSYVAASVLGRPLLRRGKGSIVLLSSIAFALGDGTEPGAAYAASKGAVVSLGRQLAAEWGPRGVRTNVVAPGVIDTPMTTIVNSQEGLGKVLENIPLQRLGAADEVAHACLFLAGRKSSYVNGVVLPVDGGQSII</sequence>
<dbReference type="PRINTS" id="PR00081">
    <property type="entry name" value="GDHRDH"/>
</dbReference>
<dbReference type="SUPFAM" id="SSF51735">
    <property type="entry name" value="NAD(P)-binding Rossmann-fold domains"/>
    <property type="match status" value="1"/>
</dbReference>
<dbReference type="InterPro" id="IPR002347">
    <property type="entry name" value="SDR_fam"/>
</dbReference>
<comment type="caution">
    <text evidence="2">The sequence shown here is derived from an EMBL/GenBank/DDBJ whole genome shotgun (WGS) entry which is preliminary data.</text>
</comment>
<accession>A0ABS9LDP6</accession>
<dbReference type="PANTHER" id="PTHR42760">
    <property type="entry name" value="SHORT-CHAIN DEHYDROGENASES/REDUCTASES FAMILY MEMBER"/>
    <property type="match status" value="1"/>
</dbReference>
<proteinExistence type="inferred from homology"/>
<dbReference type="Proteomes" id="UP001165368">
    <property type="component" value="Unassembled WGS sequence"/>
</dbReference>
<comment type="similarity">
    <text evidence="1">Belongs to the short-chain dehydrogenases/reductases (SDR) family.</text>
</comment>
<evidence type="ECO:0000256" key="1">
    <source>
        <dbReference type="ARBA" id="ARBA00006484"/>
    </source>
</evidence>
<dbReference type="InterPro" id="IPR036291">
    <property type="entry name" value="NAD(P)-bd_dom_sf"/>
</dbReference>
<dbReference type="EMBL" id="JAKLTQ010000032">
    <property type="protein sequence ID" value="MCG2624822.1"/>
    <property type="molecule type" value="Genomic_DNA"/>
</dbReference>
<organism evidence="2 3">
    <name type="scientific">Arthrobacter hankyongi</name>
    <dbReference type="NCBI Taxonomy" id="2904801"/>
    <lineage>
        <taxon>Bacteria</taxon>
        <taxon>Bacillati</taxon>
        <taxon>Actinomycetota</taxon>
        <taxon>Actinomycetes</taxon>
        <taxon>Micrococcales</taxon>
        <taxon>Micrococcaceae</taxon>
        <taxon>Arthrobacter</taxon>
    </lineage>
</organism>
<evidence type="ECO:0000313" key="3">
    <source>
        <dbReference type="Proteomes" id="UP001165368"/>
    </source>
</evidence>